<reference evidence="1" key="1">
    <citation type="submission" date="2020-11" db="EMBL/GenBank/DDBJ databases">
        <authorList>
            <person name="Davenport K.M."/>
            <person name="Bickhart D.M."/>
            <person name="Smith T.P.L."/>
            <person name="Murdoch B.M."/>
            <person name="Rosen B.D."/>
        </authorList>
    </citation>
    <scope>NUCLEOTIDE SEQUENCE [LARGE SCALE GENOMIC DNA]</scope>
    <source>
        <strain evidence="1">OAR_USU_Benz2616</strain>
    </source>
</reference>
<reference evidence="1" key="3">
    <citation type="submission" date="2025-09" db="UniProtKB">
        <authorList>
            <consortium name="Ensembl"/>
        </authorList>
    </citation>
    <scope>IDENTIFICATION</scope>
</reference>
<gene>
    <name evidence="1" type="primary">GABRB1</name>
</gene>
<proteinExistence type="predicted"/>
<dbReference type="Ensembl" id="ENSOART00020012035.2">
    <property type="protein sequence ID" value="ENSOARP00020009918.2"/>
    <property type="gene ID" value="ENSOARG00020007788.2"/>
</dbReference>
<protein>
    <submittedName>
        <fullName evidence="1">Gamma-aminobutyric acid type A receptor subunit beta1</fullName>
    </submittedName>
</protein>
<name>A0AC11BA56_SHEEP</name>
<organism evidence="1">
    <name type="scientific">Ovis aries</name>
    <name type="common">Sheep</name>
    <dbReference type="NCBI Taxonomy" id="9940"/>
    <lineage>
        <taxon>Eukaryota</taxon>
        <taxon>Metazoa</taxon>
        <taxon>Chordata</taxon>
        <taxon>Craniata</taxon>
        <taxon>Vertebrata</taxon>
        <taxon>Euteleostomi</taxon>
        <taxon>Mammalia</taxon>
        <taxon>Eutheria</taxon>
        <taxon>Laurasiatheria</taxon>
        <taxon>Artiodactyla</taxon>
        <taxon>Ruminantia</taxon>
        <taxon>Pecora</taxon>
        <taxon>Bovidae</taxon>
        <taxon>Caprinae</taxon>
        <taxon>Ovis</taxon>
    </lineage>
</organism>
<reference evidence="1" key="2">
    <citation type="submission" date="2025-08" db="UniProtKB">
        <authorList>
            <consortium name="Ensembl"/>
        </authorList>
    </citation>
    <scope>IDENTIFICATION</scope>
</reference>
<sequence length="460" mass="52252">MWTVQNRESLGLLSFPVMIAMVCCAHSANEPSNMSYVKETVDRLLKGYDIRLRPDFGGPPVDVGMRIDVASIDMVSEVNMDYTLTMYFQQSWKDKRLSYSGIPLNLTLDNRVADQLWVPDTYFLNDKKSFVHGVTVKNRMIRLHPDGTVLYGLRITTTAACMMDLRRYPLDEQNCTLEIESYGYTTDDIEFYWNGGEGAVTGVNKIELPQFSIVDYKMVSKKVEFTTGAYPRLSLSFRLKRNIGYFILQTYMPSTLITILSWVSFWINYDASAARVALGITTVLTMTTISTHLRETLPKIPYVKAIDIYLMGCFVFVFLALLEYAFVNYIFFGKGPQKKGAGKQDQSANEKNKLEMNKVQVDAHGNILLSTLEIRNETSGSEVLTGVGDPKATMYSYDSASIQYRKPMSSREGSLAAILLCFLRFPRTFNKNINGWMVDQGKQSNVQMMGRRKGRDSQQH</sequence>
<evidence type="ECO:0000313" key="1">
    <source>
        <dbReference type="Ensembl" id="ENSOARP00020009918.2"/>
    </source>
</evidence>
<accession>A0AC11BA56</accession>